<gene>
    <name evidence="2" type="ORF">CAL12_26875</name>
</gene>
<evidence type="ECO:0000313" key="3">
    <source>
        <dbReference type="Proteomes" id="UP000194151"/>
    </source>
</evidence>
<keyword evidence="1" id="KW-0472">Membrane</keyword>
<evidence type="ECO:0000256" key="1">
    <source>
        <dbReference type="SAM" id="Phobius"/>
    </source>
</evidence>
<proteinExistence type="predicted"/>
<sequence length="505" mass="55505">MTVLVLAAATVFGLFAWQGRNGFNLWDEGYLWYGVQRVLDGEVPLRDFLAYDPGRYYWAAAWMGAWRDSGIMSLRVAVALFQLLGLFVGLQLINKSAPPGRSRAIFLLVGALTLAVWMFPRHKLFDISISILLVGVFAYLVYKPVLSRYFMVGMSVGLAAVLGRNHGFYAALASVLVFVWLRLSHEPTVPAGKTILAWAAGVLLGYSPILLMVLFVPGFATAFWQSVAFIFEVQATNLPLPVPWPWRADFSLVGIQPWRQLLVGLFFLALPIFSLLALIWIFVARRRRIAVSPVLVASAVLSIPYAHYAFSRADVGHLAQGIFPMLLGCIALLAATKGPLRWVLLFGLAAASAIVMVPLQPGVESGPGRGCVKVDAAGSALCVDQGTARDIALLKELAASYAPHGENVLITPFWPGAYPILGRKSVIYGNYLTFPRDVAYQQAEIARIEKAAPAFVLVNNLALDGRADLQFSNAESEIFKYLESHMRRVDLPGMPPYYLLFVKPQ</sequence>
<dbReference type="Proteomes" id="UP000194151">
    <property type="component" value="Chromosome"/>
</dbReference>
<organism evidence="2 3">
    <name type="scientific">Bordetella genomosp. 8</name>
    <dbReference type="NCBI Taxonomy" id="1416806"/>
    <lineage>
        <taxon>Bacteria</taxon>
        <taxon>Pseudomonadati</taxon>
        <taxon>Pseudomonadota</taxon>
        <taxon>Betaproteobacteria</taxon>
        <taxon>Burkholderiales</taxon>
        <taxon>Alcaligenaceae</taxon>
        <taxon>Bordetella</taxon>
    </lineage>
</organism>
<evidence type="ECO:0000313" key="2">
    <source>
        <dbReference type="EMBL" id="ARP84081.1"/>
    </source>
</evidence>
<dbReference type="KEGG" id="bgv:CAL12_26875"/>
<feature type="transmembrane region" description="Helical" evidence="1">
    <location>
        <begin position="195"/>
        <end position="216"/>
    </location>
</feature>
<accession>A0A1W6YSU9</accession>
<feature type="transmembrane region" description="Helical" evidence="1">
    <location>
        <begin position="316"/>
        <end position="335"/>
    </location>
</feature>
<feature type="transmembrane region" description="Helical" evidence="1">
    <location>
        <begin position="290"/>
        <end position="310"/>
    </location>
</feature>
<feature type="transmembrane region" description="Helical" evidence="1">
    <location>
        <begin position="127"/>
        <end position="146"/>
    </location>
</feature>
<feature type="transmembrane region" description="Helical" evidence="1">
    <location>
        <begin position="342"/>
        <end position="359"/>
    </location>
</feature>
<feature type="transmembrane region" description="Helical" evidence="1">
    <location>
        <begin position="104"/>
        <end position="121"/>
    </location>
</feature>
<feature type="transmembrane region" description="Helical" evidence="1">
    <location>
        <begin position="72"/>
        <end position="92"/>
    </location>
</feature>
<name>A0A1W6YSU9_9BORD</name>
<feature type="transmembrane region" description="Helical" evidence="1">
    <location>
        <begin position="167"/>
        <end position="183"/>
    </location>
</feature>
<keyword evidence="1" id="KW-1133">Transmembrane helix</keyword>
<dbReference type="STRING" id="1416806.CAL12_26875"/>
<keyword evidence="3" id="KW-1185">Reference proteome</keyword>
<dbReference type="EMBL" id="CP021108">
    <property type="protein sequence ID" value="ARP84081.1"/>
    <property type="molecule type" value="Genomic_DNA"/>
</dbReference>
<keyword evidence="1" id="KW-0812">Transmembrane</keyword>
<protein>
    <recommendedName>
        <fullName evidence="4">Glycosyltransferase RgtA/B/C/D-like domain-containing protein</fullName>
    </recommendedName>
</protein>
<dbReference type="AlphaFoldDB" id="A0A1W6YSU9"/>
<reference evidence="2 3" key="1">
    <citation type="submission" date="2017-05" db="EMBL/GenBank/DDBJ databases">
        <title>Complete and WGS of Bordetella genogroups.</title>
        <authorList>
            <person name="Spilker T."/>
            <person name="LiPuma J."/>
        </authorList>
    </citation>
    <scope>NUCLEOTIDE SEQUENCE [LARGE SCALE GENOMIC DNA]</scope>
    <source>
        <strain evidence="2 3">AU19157</strain>
    </source>
</reference>
<evidence type="ECO:0008006" key="4">
    <source>
        <dbReference type="Google" id="ProtNLM"/>
    </source>
</evidence>
<feature type="transmembrane region" description="Helical" evidence="1">
    <location>
        <begin position="223"/>
        <end position="242"/>
    </location>
</feature>
<feature type="transmembrane region" description="Helical" evidence="1">
    <location>
        <begin position="262"/>
        <end position="283"/>
    </location>
</feature>